<dbReference type="PANTHER" id="PTHR31996">
    <property type="entry name" value="COILED-COIL DOMAIN-CONTAINING PROTEIN 115"/>
    <property type="match status" value="1"/>
</dbReference>
<dbReference type="AlphaFoldDB" id="A0A1Y2G466"/>
<evidence type="ECO:0000313" key="3">
    <source>
        <dbReference type="EMBL" id="ORY92712.1"/>
    </source>
</evidence>
<comment type="caution">
    <text evidence="3">The sequence shown here is derived from an EMBL/GenBank/DDBJ whole genome shotgun (WGS) entry which is preliminary data.</text>
</comment>
<name>A0A1Y2G466_9BASI</name>
<sequence>MVSNPQQDLVDDLLVDYLAALDQYQAAQARVAESLKRGYLDLARSKQALGPLRMSQNSYDLGETLSRVQVTIARSSSSTENSGDDDVEEELDWSLGASPSSLAPPPTSSSAEPSSSSTLRQRTTVATSLSTPSDTPPTPPLTGDSLSSERTPRPLSRSQLLQFSAFPPPALRSAEAEFVKVAREVVGLVQAQRRVERLERG</sequence>
<dbReference type="GO" id="GO:0070072">
    <property type="term" value="P:vacuolar proton-transporting V-type ATPase complex assembly"/>
    <property type="evidence" value="ECO:0007669"/>
    <property type="project" value="InterPro"/>
</dbReference>
<dbReference type="PANTHER" id="PTHR31996:SF2">
    <property type="entry name" value="COILED-COIL DOMAIN-CONTAINING PROTEIN 115"/>
    <property type="match status" value="1"/>
</dbReference>
<feature type="region of interest" description="Disordered" evidence="2">
    <location>
        <begin position="95"/>
        <end position="159"/>
    </location>
</feature>
<dbReference type="GO" id="GO:0051082">
    <property type="term" value="F:unfolded protein binding"/>
    <property type="evidence" value="ECO:0007669"/>
    <property type="project" value="TreeGrafter"/>
</dbReference>
<accession>A0A1Y2G466</accession>
<dbReference type="STRING" id="106004.A0A1Y2G466"/>
<dbReference type="OrthoDB" id="2537719at2759"/>
<keyword evidence="4" id="KW-1185">Reference proteome</keyword>
<dbReference type="InterPro" id="IPR040357">
    <property type="entry name" value="Vma22/CCDC115"/>
</dbReference>
<reference evidence="3 4" key="1">
    <citation type="submission" date="2016-07" db="EMBL/GenBank/DDBJ databases">
        <title>Pervasive Adenine N6-methylation of Active Genes in Fungi.</title>
        <authorList>
            <consortium name="DOE Joint Genome Institute"/>
            <person name="Mondo S.J."/>
            <person name="Dannebaum R.O."/>
            <person name="Kuo R.C."/>
            <person name="Labutti K."/>
            <person name="Haridas S."/>
            <person name="Kuo A."/>
            <person name="Salamov A."/>
            <person name="Ahrendt S.R."/>
            <person name="Lipzen A."/>
            <person name="Sullivan W."/>
            <person name="Andreopoulos W.B."/>
            <person name="Clum A."/>
            <person name="Lindquist E."/>
            <person name="Daum C."/>
            <person name="Ramamoorthy G.K."/>
            <person name="Gryganskyi A."/>
            <person name="Culley D."/>
            <person name="Magnuson J.K."/>
            <person name="James T.Y."/>
            <person name="O'Malley M.A."/>
            <person name="Stajich J.E."/>
            <person name="Spatafora J.W."/>
            <person name="Visel A."/>
            <person name="Grigoriev I.V."/>
        </authorList>
    </citation>
    <scope>NUCLEOTIDE SEQUENCE [LARGE SCALE GENOMIC DNA]</scope>
    <source>
        <strain evidence="3 4">62-1032</strain>
    </source>
</reference>
<evidence type="ECO:0000313" key="4">
    <source>
        <dbReference type="Proteomes" id="UP000193467"/>
    </source>
</evidence>
<organism evidence="3 4">
    <name type="scientific">Leucosporidium creatinivorum</name>
    <dbReference type="NCBI Taxonomy" id="106004"/>
    <lineage>
        <taxon>Eukaryota</taxon>
        <taxon>Fungi</taxon>
        <taxon>Dikarya</taxon>
        <taxon>Basidiomycota</taxon>
        <taxon>Pucciniomycotina</taxon>
        <taxon>Microbotryomycetes</taxon>
        <taxon>Leucosporidiales</taxon>
        <taxon>Leucosporidium</taxon>
    </lineage>
</organism>
<feature type="compositionally biased region" description="Low complexity" evidence="2">
    <location>
        <begin position="108"/>
        <end position="119"/>
    </location>
</feature>
<evidence type="ECO:0000256" key="1">
    <source>
        <dbReference type="ARBA" id="ARBA00093634"/>
    </source>
</evidence>
<dbReference type="InParanoid" id="A0A1Y2G466"/>
<dbReference type="EMBL" id="MCGR01000001">
    <property type="protein sequence ID" value="ORY92712.1"/>
    <property type="molecule type" value="Genomic_DNA"/>
</dbReference>
<evidence type="ECO:0000256" key="2">
    <source>
        <dbReference type="SAM" id="MobiDB-lite"/>
    </source>
</evidence>
<proteinExistence type="predicted"/>
<protein>
    <recommendedName>
        <fullName evidence="1">Vacuolar ATPase assembly protein VMA22</fullName>
    </recommendedName>
</protein>
<gene>
    <name evidence="3" type="ORF">BCR35DRAFT_298216</name>
</gene>
<dbReference type="Proteomes" id="UP000193467">
    <property type="component" value="Unassembled WGS sequence"/>
</dbReference>